<gene>
    <name evidence="2" type="ORF">E1292_50100</name>
</gene>
<dbReference type="SUPFAM" id="SSF50998">
    <property type="entry name" value="Quinoprotein alcohol dehydrogenase-like"/>
    <property type="match status" value="1"/>
</dbReference>
<dbReference type="EMBL" id="SMKO01000378">
    <property type="protein sequence ID" value="TDC82979.1"/>
    <property type="molecule type" value="Genomic_DNA"/>
</dbReference>
<feature type="repeat" description="WD" evidence="1">
    <location>
        <begin position="30"/>
        <end position="73"/>
    </location>
</feature>
<dbReference type="InterPro" id="IPR044715">
    <property type="entry name" value="WDR86-like"/>
</dbReference>
<dbReference type="InterPro" id="IPR011047">
    <property type="entry name" value="Quinoprotein_ADH-like_sf"/>
</dbReference>
<dbReference type="PANTHER" id="PTHR44489">
    <property type="match status" value="1"/>
</dbReference>
<name>A0A4R4U8P5_9ACTN</name>
<organism evidence="2 3">
    <name type="scientific">Nonomuraea deserti</name>
    <dbReference type="NCBI Taxonomy" id="1848322"/>
    <lineage>
        <taxon>Bacteria</taxon>
        <taxon>Bacillati</taxon>
        <taxon>Actinomycetota</taxon>
        <taxon>Actinomycetes</taxon>
        <taxon>Streptosporangiales</taxon>
        <taxon>Streptosporangiaceae</taxon>
        <taxon>Nonomuraea</taxon>
    </lineage>
</organism>
<dbReference type="Proteomes" id="UP000295258">
    <property type="component" value="Unassembled WGS sequence"/>
</dbReference>
<evidence type="ECO:0000313" key="2">
    <source>
        <dbReference type="EMBL" id="TDC82979.1"/>
    </source>
</evidence>
<evidence type="ECO:0000256" key="1">
    <source>
        <dbReference type="PROSITE-ProRule" id="PRU00221"/>
    </source>
</evidence>
<evidence type="ECO:0000313" key="3">
    <source>
        <dbReference type="Proteomes" id="UP000295258"/>
    </source>
</evidence>
<sequence>MSQKYDLVNDLHSVVRLWDIATGEQIGPAINDHFQGVNGLAFGRLGTDDVLVTGDGRGRVRVWRLSTGKLRHSFGMGRYSGIELLACGEIEGRPVVVSTHQNATLRVHDLVTGKRRKMWNFSGRSPDDRGTTALVAGRLGDLPIAAVTHAPVGGEVVVRVWNLDDGQVIGALRLTDGGAVRALALTELDGRPVIAGAGEYGRAQVWSLGPY</sequence>
<reference evidence="2 3" key="1">
    <citation type="submission" date="2019-03" db="EMBL/GenBank/DDBJ databases">
        <title>Draft genome sequences of novel Actinobacteria.</title>
        <authorList>
            <person name="Sahin N."/>
            <person name="Ay H."/>
            <person name="Saygin H."/>
        </authorList>
    </citation>
    <scope>NUCLEOTIDE SEQUENCE [LARGE SCALE GENOMIC DNA]</scope>
    <source>
        <strain evidence="2 3">KC310</strain>
    </source>
</reference>
<dbReference type="PANTHER" id="PTHR44489:SF11">
    <property type="entry name" value="WD REPEAT DOMAIN 86"/>
    <property type="match status" value="1"/>
</dbReference>
<accession>A0A4R4U8P5</accession>
<dbReference type="Gene3D" id="2.130.10.10">
    <property type="entry name" value="YVTN repeat-like/Quinoprotein amine dehydrogenase"/>
    <property type="match status" value="1"/>
</dbReference>
<keyword evidence="3" id="KW-1185">Reference proteome</keyword>
<dbReference type="AlphaFoldDB" id="A0A4R4U8P5"/>
<comment type="caution">
    <text evidence="2">The sequence shown here is derived from an EMBL/GenBank/DDBJ whole genome shotgun (WGS) entry which is preliminary data.</text>
</comment>
<dbReference type="InterPro" id="IPR015943">
    <property type="entry name" value="WD40/YVTN_repeat-like_dom_sf"/>
</dbReference>
<dbReference type="PROSITE" id="PS50082">
    <property type="entry name" value="WD_REPEATS_2"/>
    <property type="match status" value="1"/>
</dbReference>
<protein>
    <submittedName>
        <fullName evidence="2">Uncharacterized protein</fullName>
    </submittedName>
</protein>
<dbReference type="InterPro" id="IPR001680">
    <property type="entry name" value="WD40_rpt"/>
</dbReference>
<proteinExistence type="predicted"/>
<keyword evidence="1" id="KW-0853">WD repeat</keyword>